<dbReference type="InterPro" id="IPR010982">
    <property type="entry name" value="Lambda_DNA-bd_dom_sf"/>
</dbReference>
<dbReference type="InterPro" id="IPR001387">
    <property type="entry name" value="Cro/C1-type_HTH"/>
</dbReference>
<evidence type="ECO:0000313" key="3">
    <source>
        <dbReference type="Proteomes" id="UP000451860"/>
    </source>
</evidence>
<feature type="domain" description="HTH cro/C1-type" evidence="1">
    <location>
        <begin position="22"/>
        <end position="65"/>
    </location>
</feature>
<sequence>MGHLWGILQRHIDEQLYPPSYRQLAAKLGVQPQTLLNWKRPSALPSRANLKAIAALTGTPETDVLRAALIDTGYLEPDAADSPPDRRSAG</sequence>
<dbReference type="AlphaFoldDB" id="A0A7J5UM80"/>
<dbReference type="SUPFAM" id="SSF47413">
    <property type="entry name" value="lambda repressor-like DNA-binding domains"/>
    <property type="match status" value="1"/>
</dbReference>
<evidence type="ECO:0000313" key="2">
    <source>
        <dbReference type="EMBL" id="KAE8763214.1"/>
    </source>
</evidence>
<evidence type="ECO:0000259" key="1">
    <source>
        <dbReference type="PROSITE" id="PS50943"/>
    </source>
</evidence>
<dbReference type="OrthoDB" id="5102110at2"/>
<proteinExistence type="predicted"/>
<gene>
    <name evidence="2" type="ORF">GB883_15295</name>
</gene>
<name>A0A7J5UM80_9MICO</name>
<dbReference type="Gene3D" id="1.10.260.40">
    <property type="entry name" value="lambda repressor-like DNA-binding domains"/>
    <property type="match status" value="1"/>
</dbReference>
<dbReference type="GO" id="GO:0003677">
    <property type="term" value="F:DNA binding"/>
    <property type="evidence" value="ECO:0007669"/>
    <property type="project" value="InterPro"/>
</dbReference>
<organism evidence="2 3">
    <name type="scientific">Georgenia thermotolerans</name>
    <dbReference type="NCBI Taxonomy" id="527326"/>
    <lineage>
        <taxon>Bacteria</taxon>
        <taxon>Bacillati</taxon>
        <taxon>Actinomycetota</taxon>
        <taxon>Actinomycetes</taxon>
        <taxon>Micrococcales</taxon>
        <taxon>Bogoriellaceae</taxon>
        <taxon>Georgenia</taxon>
    </lineage>
</organism>
<dbReference type="EMBL" id="WHJE01000087">
    <property type="protein sequence ID" value="KAE8763214.1"/>
    <property type="molecule type" value="Genomic_DNA"/>
</dbReference>
<dbReference type="Pfam" id="PF01381">
    <property type="entry name" value="HTH_3"/>
    <property type="match status" value="1"/>
</dbReference>
<keyword evidence="3" id="KW-1185">Reference proteome</keyword>
<accession>A0A7J5UM80</accession>
<dbReference type="CDD" id="cd00093">
    <property type="entry name" value="HTH_XRE"/>
    <property type="match status" value="1"/>
</dbReference>
<reference evidence="2 3" key="1">
    <citation type="submission" date="2019-10" db="EMBL/GenBank/DDBJ databases">
        <title>Georgenia wutianyii sp. nov. and Georgenia yuyongxinii sp. nov. isolated from plateau pika (Ochotona curzoniae) in the Qinghai-Tibet plateau of China.</title>
        <authorList>
            <person name="Tian Z."/>
        </authorList>
    </citation>
    <scope>NUCLEOTIDE SEQUENCE [LARGE SCALE GENOMIC DNA]</scope>
    <source>
        <strain evidence="2 3">DSM 21501</strain>
    </source>
</reference>
<dbReference type="Proteomes" id="UP000451860">
    <property type="component" value="Unassembled WGS sequence"/>
</dbReference>
<dbReference type="PROSITE" id="PS50943">
    <property type="entry name" value="HTH_CROC1"/>
    <property type="match status" value="1"/>
</dbReference>
<dbReference type="RefSeq" id="WP_152203050.1">
    <property type="nucleotide sequence ID" value="NZ_VUKF01000021.1"/>
</dbReference>
<protein>
    <recommendedName>
        <fullName evidence="1">HTH cro/C1-type domain-containing protein</fullName>
    </recommendedName>
</protein>
<comment type="caution">
    <text evidence="2">The sequence shown here is derived from an EMBL/GenBank/DDBJ whole genome shotgun (WGS) entry which is preliminary data.</text>
</comment>